<keyword evidence="4 8" id="KW-0645">Protease</keyword>
<feature type="domain" description="Peptidase S1" evidence="10">
    <location>
        <begin position="48"/>
        <end position="271"/>
    </location>
</feature>
<dbReference type="CDD" id="cd00190">
    <property type="entry name" value="Tryp_SPc"/>
    <property type="match status" value="1"/>
</dbReference>
<dbReference type="InterPro" id="IPR009003">
    <property type="entry name" value="Peptidase_S1_PA"/>
</dbReference>
<dbReference type="InterPro" id="IPR018114">
    <property type="entry name" value="TRYPSIN_HIS"/>
</dbReference>
<dbReference type="SMART" id="SM00020">
    <property type="entry name" value="Tryp_SPc"/>
    <property type="match status" value="1"/>
</dbReference>
<comment type="similarity">
    <text evidence="2">Belongs to the peptidase S1 family.</text>
</comment>
<evidence type="ECO:0000256" key="9">
    <source>
        <dbReference type="SAM" id="SignalP"/>
    </source>
</evidence>
<dbReference type="PANTHER" id="PTHR24276">
    <property type="entry name" value="POLYSERASE-RELATED"/>
    <property type="match status" value="1"/>
</dbReference>
<dbReference type="GO" id="GO:0006508">
    <property type="term" value="P:proteolysis"/>
    <property type="evidence" value="ECO:0007669"/>
    <property type="project" value="UniProtKB-KW"/>
</dbReference>
<dbReference type="InterPro" id="IPR033116">
    <property type="entry name" value="TRYPSIN_SER"/>
</dbReference>
<dbReference type="Gene3D" id="2.40.10.10">
    <property type="entry name" value="Trypsin-like serine proteases"/>
    <property type="match status" value="1"/>
</dbReference>
<evidence type="ECO:0000256" key="2">
    <source>
        <dbReference type="ARBA" id="ARBA00007664"/>
    </source>
</evidence>
<dbReference type="GO" id="GO:0004252">
    <property type="term" value="F:serine-type endopeptidase activity"/>
    <property type="evidence" value="ECO:0007669"/>
    <property type="project" value="InterPro"/>
</dbReference>
<dbReference type="InterPro" id="IPR001254">
    <property type="entry name" value="Trypsin_dom"/>
</dbReference>
<gene>
    <name evidence="11" type="primary">TRYP</name>
</gene>
<evidence type="ECO:0000256" key="5">
    <source>
        <dbReference type="ARBA" id="ARBA00022801"/>
    </source>
</evidence>
<protein>
    <submittedName>
        <fullName evidence="11">Trypsin</fullName>
    </submittedName>
</protein>
<dbReference type="InterPro" id="IPR043504">
    <property type="entry name" value="Peptidase_S1_PA_chymotrypsin"/>
</dbReference>
<sequence>MSNHKTCSFGILLIYLVLCNYFPHITATNITIADQVPSLTNSTITKKIIGGDFVALRGAPFMVNLRRDDEFICGGTLLRHNCVLTAAHCVVGTSASRLDIQAGSTLLSNSSQRSAVQSIFIPRQYRKKTNNFDVAILRLDTSLTGQRVQLVKLSNAYVRPGQRARVYGWGNRREDGRSAVGLRAAVVRVIRRTKCNREYRQDGEGDLSRTMFCASLPGINDSCAGDSGGPLMFRGRQYGIVSWGTGCGRANYPGVYTSIRAVQPWINRIVAQHCQ</sequence>
<dbReference type="Pfam" id="PF00089">
    <property type="entry name" value="Trypsin"/>
    <property type="match status" value="1"/>
</dbReference>
<evidence type="ECO:0000256" key="6">
    <source>
        <dbReference type="ARBA" id="ARBA00022825"/>
    </source>
</evidence>
<dbReference type="OrthoDB" id="10059102at2759"/>
<accession>A0A034VEX9</accession>
<keyword evidence="3" id="KW-0964">Secreted</keyword>
<proteinExistence type="inferred from homology"/>
<dbReference type="PROSITE" id="PS50240">
    <property type="entry name" value="TRYPSIN_DOM"/>
    <property type="match status" value="1"/>
</dbReference>
<dbReference type="PANTHER" id="PTHR24276:SF91">
    <property type="entry name" value="AT26814P-RELATED"/>
    <property type="match status" value="1"/>
</dbReference>
<evidence type="ECO:0000256" key="4">
    <source>
        <dbReference type="ARBA" id="ARBA00022670"/>
    </source>
</evidence>
<keyword evidence="5 8" id="KW-0378">Hydrolase</keyword>
<dbReference type="FunFam" id="2.40.10.10:FF:000034">
    <property type="entry name" value="Eupolytin"/>
    <property type="match status" value="1"/>
</dbReference>
<dbReference type="PRINTS" id="PR00722">
    <property type="entry name" value="CHYMOTRYPSIN"/>
</dbReference>
<evidence type="ECO:0000256" key="3">
    <source>
        <dbReference type="ARBA" id="ARBA00022525"/>
    </source>
</evidence>
<dbReference type="InterPro" id="IPR001314">
    <property type="entry name" value="Peptidase_S1A"/>
</dbReference>
<keyword evidence="9" id="KW-0732">Signal</keyword>
<evidence type="ECO:0000256" key="7">
    <source>
        <dbReference type="ARBA" id="ARBA00023157"/>
    </source>
</evidence>
<feature type="chain" id="PRO_5044537456" evidence="9">
    <location>
        <begin position="28"/>
        <end position="275"/>
    </location>
</feature>
<evidence type="ECO:0000256" key="1">
    <source>
        <dbReference type="ARBA" id="ARBA00004613"/>
    </source>
</evidence>
<evidence type="ECO:0000313" key="11">
    <source>
        <dbReference type="EMBL" id="JAC40325.1"/>
    </source>
</evidence>
<evidence type="ECO:0000259" key="10">
    <source>
        <dbReference type="PROSITE" id="PS50240"/>
    </source>
</evidence>
<dbReference type="PROSITE" id="PS00135">
    <property type="entry name" value="TRYPSIN_SER"/>
    <property type="match status" value="1"/>
</dbReference>
<dbReference type="InterPro" id="IPR050430">
    <property type="entry name" value="Peptidase_S1"/>
</dbReference>
<organism evidence="11">
    <name type="scientific">Bactrocera dorsalis</name>
    <name type="common">Oriental fruit fly</name>
    <name type="synonym">Dacus dorsalis</name>
    <dbReference type="NCBI Taxonomy" id="27457"/>
    <lineage>
        <taxon>Eukaryota</taxon>
        <taxon>Metazoa</taxon>
        <taxon>Ecdysozoa</taxon>
        <taxon>Arthropoda</taxon>
        <taxon>Hexapoda</taxon>
        <taxon>Insecta</taxon>
        <taxon>Pterygota</taxon>
        <taxon>Neoptera</taxon>
        <taxon>Endopterygota</taxon>
        <taxon>Diptera</taxon>
        <taxon>Brachycera</taxon>
        <taxon>Muscomorpha</taxon>
        <taxon>Tephritoidea</taxon>
        <taxon>Tephritidae</taxon>
        <taxon>Bactrocera</taxon>
        <taxon>Bactrocera</taxon>
    </lineage>
</organism>
<reference evidence="11" key="1">
    <citation type="journal article" date="2014" name="BMC Genomics">
        <title>Characterizing the developmental transcriptome of the oriental fruit fly, Bactrocera dorsalis (Diptera: Tephritidae) through comparative genomic analysis with Drosophila melanogaster utilizing modENCODE datasets.</title>
        <authorList>
            <person name="Geib S.M."/>
            <person name="Calla B."/>
            <person name="Hall B."/>
            <person name="Hou S."/>
            <person name="Manoukis N.C."/>
        </authorList>
    </citation>
    <scope>NUCLEOTIDE SEQUENCE</scope>
    <source>
        <strain evidence="11">Punador</strain>
    </source>
</reference>
<comment type="subcellular location">
    <subcellularLocation>
        <location evidence="1">Secreted</location>
    </subcellularLocation>
</comment>
<dbReference type="RefSeq" id="XP_011201810.2">
    <property type="nucleotide sequence ID" value="XM_011203508.3"/>
</dbReference>
<dbReference type="KEGG" id="bdr:105225167"/>
<name>A0A034VEX9_BACDO</name>
<keyword evidence="6 8" id="KW-0720">Serine protease</keyword>
<dbReference type="PROSITE" id="PS00134">
    <property type="entry name" value="TRYPSIN_HIS"/>
    <property type="match status" value="1"/>
</dbReference>
<dbReference type="EMBL" id="GAKP01018627">
    <property type="protein sequence ID" value="JAC40325.1"/>
    <property type="molecule type" value="Transcribed_RNA"/>
</dbReference>
<dbReference type="GO" id="GO:0005576">
    <property type="term" value="C:extracellular region"/>
    <property type="evidence" value="ECO:0007669"/>
    <property type="project" value="UniProtKB-SubCell"/>
</dbReference>
<dbReference type="SUPFAM" id="SSF50494">
    <property type="entry name" value="Trypsin-like serine proteases"/>
    <property type="match status" value="1"/>
</dbReference>
<evidence type="ECO:0000256" key="8">
    <source>
        <dbReference type="RuleBase" id="RU363034"/>
    </source>
</evidence>
<feature type="signal peptide" evidence="9">
    <location>
        <begin position="1"/>
        <end position="27"/>
    </location>
</feature>
<dbReference type="AlphaFoldDB" id="A0A034VEX9"/>
<keyword evidence="7" id="KW-1015">Disulfide bond</keyword>